<evidence type="ECO:0000256" key="5">
    <source>
        <dbReference type="ARBA" id="ARBA00022490"/>
    </source>
</evidence>
<evidence type="ECO:0000256" key="3">
    <source>
        <dbReference type="ARBA" id="ARBA00011775"/>
    </source>
</evidence>
<proteinExistence type="inferred from homology"/>
<dbReference type="InterPro" id="IPR039652">
    <property type="entry name" value="Coatomer_zeta"/>
</dbReference>
<evidence type="ECO:0000256" key="10">
    <source>
        <dbReference type="ARBA" id="ARBA00023329"/>
    </source>
</evidence>
<dbReference type="GO" id="GO:0030126">
    <property type="term" value="C:COPI vesicle coat"/>
    <property type="evidence" value="ECO:0007669"/>
    <property type="project" value="UniProtKB-UniRule"/>
</dbReference>
<evidence type="ECO:0000313" key="15">
    <source>
        <dbReference type="Proteomes" id="UP000244811"/>
    </source>
</evidence>
<name>A0A976MB15_THEOR</name>
<dbReference type="Pfam" id="PF01217">
    <property type="entry name" value="Clat_adaptor_s"/>
    <property type="match status" value="1"/>
</dbReference>
<dbReference type="GO" id="GO:0006890">
    <property type="term" value="P:retrograde vesicle-mediated transport, Golgi to endoplasmic reticulum"/>
    <property type="evidence" value="ECO:0007669"/>
    <property type="project" value="UniProtKB-UniRule"/>
</dbReference>
<organism evidence="14 15">
    <name type="scientific">Theileria orientalis</name>
    <dbReference type="NCBI Taxonomy" id="68886"/>
    <lineage>
        <taxon>Eukaryota</taxon>
        <taxon>Sar</taxon>
        <taxon>Alveolata</taxon>
        <taxon>Apicomplexa</taxon>
        <taxon>Aconoidasida</taxon>
        <taxon>Piroplasmida</taxon>
        <taxon>Theileriidae</taxon>
        <taxon>Theileria</taxon>
    </lineage>
</organism>
<dbReference type="Gene3D" id="3.30.450.60">
    <property type="match status" value="1"/>
</dbReference>
<keyword evidence="7 12" id="KW-0653">Protein transport</keyword>
<keyword evidence="10 12" id="KW-0968">Cytoplasmic vesicle</keyword>
<dbReference type="GO" id="GO:0006891">
    <property type="term" value="P:intra-Golgi vesicle-mediated transport"/>
    <property type="evidence" value="ECO:0007669"/>
    <property type="project" value="TreeGrafter"/>
</dbReference>
<comment type="similarity">
    <text evidence="2 12">Belongs to the adaptor complexes small subunit family.</text>
</comment>
<dbReference type="PANTHER" id="PTHR11043">
    <property type="entry name" value="ZETA-COAT PROTEIN"/>
    <property type="match status" value="1"/>
</dbReference>
<dbReference type="GO" id="GO:0000139">
    <property type="term" value="C:Golgi membrane"/>
    <property type="evidence" value="ECO:0007669"/>
    <property type="project" value="UniProtKB-SubCell"/>
</dbReference>
<protein>
    <recommendedName>
        <fullName evidence="12">Coatomer subunit zeta</fullName>
    </recommendedName>
</protein>
<keyword evidence="8 12" id="KW-0333">Golgi apparatus</keyword>
<dbReference type="InterPro" id="IPR011012">
    <property type="entry name" value="Longin-like_dom_sf"/>
</dbReference>
<dbReference type="InterPro" id="IPR022775">
    <property type="entry name" value="AP_mu_sigma_su"/>
</dbReference>
<evidence type="ECO:0000256" key="9">
    <source>
        <dbReference type="ARBA" id="ARBA00023136"/>
    </source>
</evidence>
<dbReference type="EMBL" id="CP056070">
    <property type="protein sequence ID" value="UKK01020.1"/>
    <property type="molecule type" value="Genomic_DNA"/>
</dbReference>
<evidence type="ECO:0000256" key="12">
    <source>
        <dbReference type="RuleBase" id="RU366053"/>
    </source>
</evidence>
<sequence>MTNFNITQVEAILILGEEGEKIAVRYYKLHPSSQLSISENDQVVFEKSLVNQLEQARLSEVVHDCLLIENHLVVFTVLADVYIVVVGHLSENELILSQLCKNVESVLDYITGYDIKKEAIYQKLGSVFLLLDDVVDGGIIMETDPEVVIKRLKRKDTDSADHVPVKQAIHNVRNNVIMTLLNS</sequence>
<evidence type="ECO:0000259" key="13">
    <source>
        <dbReference type="Pfam" id="PF01217"/>
    </source>
</evidence>
<comment type="subcellular location">
    <subcellularLocation>
        <location evidence="12">Cytoplasm</location>
    </subcellularLocation>
    <subcellularLocation>
        <location evidence="1 12">Golgi apparatus membrane</location>
        <topology evidence="1 12">Peripheral membrane protein</topology>
        <orientation evidence="1 12">Cytoplasmic side</orientation>
    </subcellularLocation>
    <subcellularLocation>
        <location evidence="12">Cytoplasmic vesicle</location>
        <location evidence="12">COPI-coated vesicle membrane</location>
        <topology evidence="12">Peripheral membrane protein</topology>
        <orientation evidence="12">Cytoplasmic side</orientation>
    </subcellularLocation>
</comment>
<comment type="function">
    <text evidence="11">The coatomer is a cytosolic protein complex that binds to dilysine motifs and reversibly associates with Golgi non-clathrin-coated vesicles, which further mediate biosynthetic protein transport from the ER, via the Golgi up to the trans Golgi network. Coatomer complex is required for budding from Golgi membranes, and is essential for the retrograde Golgi-to-ER transport of dilysine-tagged proteins. The zeta subunit may be involved in regulating the coat assembly and, hence, the rate of biosynthetic protein transport due to its association-dissociation properties with the coatomer complex.</text>
</comment>
<reference evidence="14" key="1">
    <citation type="submission" date="2022-07" db="EMBL/GenBank/DDBJ databases">
        <title>Evaluation of T. orientalis genome assembly methods using nanopore sequencing and analysis of variation between genomes.</title>
        <authorList>
            <person name="Yam J."/>
            <person name="Micallef M.L."/>
            <person name="Liu M."/>
            <person name="Djordjevic S.P."/>
            <person name="Bogema D.R."/>
            <person name="Jenkins C."/>
        </authorList>
    </citation>
    <scope>NUCLEOTIDE SEQUENCE</scope>
    <source>
        <strain evidence="14">Goon Nure</strain>
    </source>
</reference>
<keyword evidence="6 12" id="KW-0931">ER-Golgi transport</keyword>
<evidence type="ECO:0000256" key="7">
    <source>
        <dbReference type="ARBA" id="ARBA00022927"/>
    </source>
</evidence>
<gene>
    <name evidence="14" type="primary">COPZ1</name>
    <name evidence="14" type="ORF">MACK_001833</name>
</gene>
<keyword evidence="5 12" id="KW-0963">Cytoplasm</keyword>
<evidence type="ECO:0000256" key="2">
    <source>
        <dbReference type="ARBA" id="ARBA00006972"/>
    </source>
</evidence>
<evidence type="ECO:0000256" key="8">
    <source>
        <dbReference type="ARBA" id="ARBA00023034"/>
    </source>
</evidence>
<accession>A0A976MB15</accession>
<dbReference type="GO" id="GO:0006886">
    <property type="term" value="P:intracellular protein transport"/>
    <property type="evidence" value="ECO:0007669"/>
    <property type="project" value="TreeGrafter"/>
</dbReference>
<feature type="domain" description="AP complex mu/sigma subunit" evidence="13">
    <location>
        <begin position="8"/>
        <end position="157"/>
    </location>
</feature>
<keyword evidence="4 12" id="KW-0813">Transport</keyword>
<evidence type="ECO:0000256" key="6">
    <source>
        <dbReference type="ARBA" id="ARBA00022892"/>
    </source>
</evidence>
<dbReference type="AlphaFoldDB" id="A0A976MB15"/>
<evidence type="ECO:0000256" key="1">
    <source>
        <dbReference type="ARBA" id="ARBA00004255"/>
    </source>
</evidence>
<dbReference type="Proteomes" id="UP000244811">
    <property type="component" value="Chromosome 3"/>
</dbReference>
<keyword evidence="9 12" id="KW-0472">Membrane</keyword>
<evidence type="ECO:0000313" key="14">
    <source>
        <dbReference type="EMBL" id="UKK01020.1"/>
    </source>
</evidence>
<comment type="subunit">
    <text evidence="3 12">Oligomeric complex that consists of at least the alpha, beta, beta', gamma, delta, epsilon and zeta subunits.</text>
</comment>
<dbReference type="PANTHER" id="PTHR11043:SF0">
    <property type="entry name" value="COATOMER SUBUNIT ZETA"/>
    <property type="match status" value="1"/>
</dbReference>
<evidence type="ECO:0000256" key="11">
    <source>
        <dbReference type="ARBA" id="ARBA00045555"/>
    </source>
</evidence>
<evidence type="ECO:0000256" key="4">
    <source>
        <dbReference type="ARBA" id="ARBA00022448"/>
    </source>
</evidence>
<dbReference type="SUPFAM" id="SSF64356">
    <property type="entry name" value="SNARE-like"/>
    <property type="match status" value="1"/>
</dbReference>